<dbReference type="InterPro" id="IPR018631">
    <property type="entry name" value="AAA-ATPase-like_dom"/>
</dbReference>
<dbReference type="InterPro" id="IPR027417">
    <property type="entry name" value="P-loop_NTPase"/>
</dbReference>
<evidence type="ECO:0000313" key="3">
    <source>
        <dbReference type="Proteomes" id="UP000182624"/>
    </source>
</evidence>
<organism evidence="2 3">
    <name type="scientific">Butyrivibrio proteoclasticus</name>
    <dbReference type="NCBI Taxonomy" id="43305"/>
    <lineage>
        <taxon>Bacteria</taxon>
        <taxon>Bacillati</taxon>
        <taxon>Bacillota</taxon>
        <taxon>Clostridia</taxon>
        <taxon>Lachnospirales</taxon>
        <taxon>Lachnospiraceae</taxon>
        <taxon>Butyrivibrio</taxon>
    </lineage>
</organism>
<dbReference type="RefSeq" id="WP_074889246.1">
    <property type="nucleotide sequence ID" value="NZ_FOXO01000019.1"/>
</dbReference>
<dbReference type="PANTHER" id="PTHR34825">
    <property type="entry name" value="CONSERVED PROTEIN, WITH A WEAK D-GALACTARATE DEHYDRATASE/ALTRONATE HYDROLASE DOMAIN"/>
    <property type="match status" value="1"/>
</dbReference>
<name>A0A1I5VUN7_9FIRM</name>
<protein>
    <submittedName>
        <fullName evidence="2">PD-(D/E)XK nuclease superfamily protein</fullName>
    </submittedName>
</protein>
<evidence type="ECO:0000313" key="2">
    <source>
        <dbReference type="EMBL" id="SFQ11151.1"/>
    </source>
</evidence>
<proteinExistence type="predicted"/>
<dbReference type="PANTHER" id="PTHR34825:SF1">
    <property type="entry name" value="AAA-ATPASE-LIKE DOMAIN-CONTAINING PROTEIN"/>
    <property type="match status" value="1"/>
</dbReference>
<dbReference type="OrthoDB" id="1650748at2"/>
<keyword evidence="3" id="KW-1185">Reference proteome</keyword>
<evidence type="ECO:0000259" key="1">
    <source>
        <dbReference type="Pfam" id="PF09820"/>
    </source>
</evidence>
<dbReference type="Proteomes" id="UP000182624">
    <property type="component" value="Unassembled WGS sequence"/>
</dbReference>
<accession>A0A1I5VUN7</accession>
<sequence>MGIYLNPNNENFRMTLATGEYVDKTGMLSVTNKFIDKANNYVCVSRPRRFGKTIAGNMMVAYYSKGCDSRELFDDLEISSSYDYLEKLNKYNVIQIDMNSEYQNTEDKEKLIKILSAKINRELKNEFSQSGIDDDESLGNAILKVYSTTGEKFIIIMDEYDVLVREQVSERLFNTYLGFLNGLFKSNTLRPAIALAYLTGILPIVRDKVQSKLNNFKEYTFLDSKEFTEYVGFTEKEVRALCDKHKMDFDECRNWYDGYHQNGYEIYNPESVVCCMHDRKFEGYWGKTSSYQVISDRIAQNFAGTKEAVISMLAGEDVDVNVTRYMNTMDSFHSRNDIFTYLIHLGYLSYDYNEKTCRIPNGEVRQEWLNAIETADGYSTTNQIISASKQLLDDTLRGDEEAVAKALDLSHIHVTSNRSYNNEDSLQSAIYLAYIYALNKYTVVKEMTTGKGFADVVYIPYVPDIPALIIELKKNKTVESAIEQIKQKQYFDSLSMYYGNILFVGINYDDNTKIHTCKIEEYYK</sequence>
<dbReference type="InterPro" id="IPR012547">
    <property type="entry name" value="PDDEXK_9"/>
</dbReference>
<dbReference type="Pfam" id="PF09820">
    <property type="entry name" value="AAA-ATPase_like"/>
    <property type="match status" value="1"/>
</dbReference>
<dbReference type="AlphaFoldDB" id="A0A1I5VUN7"/>
<reference evidence="3" key="1">
    <citation type="submission" date="2016-10" db="EMBL/GenBank/DDBJ databases">
        <authorList>
            <person name="Varghese N."/>
            <person name="Submissions S."/>
        </authorList>
    </citation>
    <scope>NUCLEOTIDE SEQUENCE [LARGE SCALE GENOMIC DNA]</scope>
    <source>
        <strain evidence="3">P18</strain>
    </source>
</reference>
<dbReference type="EMBL" id="FOXO01000019">
    <property type="protein sequence ID" value="SFQ11151.1"/>
    <property type="molecule type" value="Genomic_DNA"/>
</dbReference>
<dbReference type="Gene3D" id="3.40.50.300">
    <property type="entry name" value="P-loop containing nucleotide triphosphate hydrolases"/>
    <property type="match status" value="1"/>
</dbReference>
<gene>
    <name evidence="2" type="ORF">SAMN04487928_11924</name>
</gene>
<dbReference type="Pfam" id="PF08011">
    <property type="entry name" value="PDDEXK_9"/>
    <property type="match status" value="1"/>
</dbReference>
<feature type="domain" description="AAA-ATPase-like" evidence="1">
    <location>
        <begin position="19"/>
        <end position="209"/>
    </location>
</feature>